<dbReference type="GO" id="GO:0005829">
    <property type="term" value="C:cytosol"/>
    <property type="evidence" value="ECO:0007669"/>
    <property type="project" value="TreeGrafter"/>
</dbReference>
<dbReference type="OrthoDB" id="4578643at2"/>
<gene>
    <name evidence="4" type="ORF">ESZ26_05195</name>
    <name evidence="5" type="ORF">ESZ27_10820</name>
</gene>
<dbReference type="RefSeq" id="WP_146798661.1">
    <property type="nucleotide sequence ID" value="NZ_VOLP01000007.1"/>
</dbReference>
<dbReference type="Pfam" id="PF00588">
    <property type="entry name" value="SpoU_methylase"/>
    <property type="match status" value="1"/>
</dbReference>
<dbReference type="InterPro" id="IPR004441">
    <property type="entry name" value="rRNA_MeTrfase_TrmH"/>
</dbReference>
<dbReference type="Gene3D" id="3.40.1280.10">
    <property type="match status" value="1"/>
</dbReference>
<dbReference type="InterPro" id="IPR029026">
    <property type="entry name" value="tRNA_m1G_MTases_N"/>
</dbReference>
<name>A0A5C6QCB3_9GAMM</name>
<dbReference type="EMBL" id="VOLQ01000018">
    <property type="protein sequence ID" value="TWX66509.1"/>
    <property type="molecule type" value="Genomic_DNA"/>
</dbReference>
<organism evidence="5 7">
    <name type="scientific">Colwellia hornerae</name>
    <dbReference type="NCBI Taxonomy" id="89402"/>
    <lineage>
        <taxon>Bacteria</taxon>
        <taxon>Pseudomonadati</taxon>
        <taxon>Pseudomonadota</taxon>
        <taxon>Gammaproteobacteria</taxon>
        <taxon>Alteromonadales</taxon>
        <taxon>Colwelliaceae</taxon>
        <taxon>Colwellia</taxon>
    </lineage>
</organism>
<dbReference type="Proteomes" id="UP000321917">
    <property type="component" value="Unassembled WGS sequence"/>
</dbReference>
<dbReference type="InterPro" id="IPR001537">
    <property type="entry name" value="SpoU_MeTrfase"/>
</dbReference>
<proteinExistence type="predicted"/>
<evidence type="ECO:0000259" key="3">
    <source>
        <dbReference type="Pfam" id="PF00588"/>
    </source>
</evidence>
<reference evidence="5 7" key="1">
    <citation type="submission" date="2019-07" db="EMBL/GenBank/DDBJ databases">
        <title>Genomes of sea-ice associated Colwellia species.</title>
        <authorList>
            <person name="Bowman J.P."/>
        </authorList>
    </citation>
    <scope>NUCLEOTIDE SEQUENCE [LARGE SCALE GENOMIC DNA]</scope>
    <source>
        <strain evidence="4 6">ACAM 607</strain>
        <strain evidence="5 7">IC036</strain>
    </source>
</reference>
<evidence type="ECO:0000313" key="6">
    <source>
        <dbReference type="Proteomes" id="UP000321525"/>
    </source>
</evidence>
<keyword evidence="2 5" id="KW-0808">Transferase</keyword>
<dbReference type="InterPro" id="IPR029028">
    <property type="entry name" value="Alpha/beta_knot_MTases"/>
</dbReference>
<keyword evidence="1 5" id="KW-0489">Methyltransferase</keyword>
<dbReference type="AlphaFoldDB" id="A0A5C6QCB3"/>
<feature type="domain" description="tRNA/rRNA methyltransferase SpoU type" evidence="3">
    <location>
        <begin position="30"/>
        <end position="169"/>
    </location>
</feature>
<keyword evidence="6" id="KW-1185">Reference proteome</keyword>
<dbReference type="PANTHER" id="PTHR46429:SF1">
    <property type="entry name" value="23S RRNA (GUANOSINE-2'-O-)-METHYLTRANSFERASE RLMB"/>
    <property type="match status" value="1"/>
</dbReference>
<evidence type="ECO:0000256" key="1">
    <source>
        <dbReference type="ARBA" id="ARBA00022603"/>
    </source>
</evidence>
<dbReference type="PANTHER" id="PTHR46429">
    <property type="entry name" value="23S RRNA (GUANOSINE-2'-O-)-METHYLTRANSFERASE RLMB"/>
    <property type="match status" value="1"/>
</dbReference>
<dbReference type="GO" id="GO:0006396">
    <property type="term" value="P:RNA processing"/>
    <property type="evidence" value="ECO:0007669"/>
    <property type="project" value="InterPro"/>
</dbReference>
<evidence type="ECO:0000256" key="2">
    <source>
        <dbReference type="ARBA" id="ARBA00022679"/>
    </source>
</evidence>
<evidence type="ECO:0000313" key="5">
    <source>
        <dbReference type="EMBL" id="TWX66509.1"/>
    </source>
</evidence>
<dbReference type="EMBL" id="VOLR01000006">
    <property type="protein sequence ID" value="TWX61141.1"/>
    <property type="molecule type" value="Genomic_DNA"/>
</dbReference>
<dbReference type="SUPFAM" id="SSF75217">
    <property type="entry name" value="alpha/beta knot"/>
    <property type="match status" value="1"/>
</dbReference>
<evidence type="ECO:0000313" key="4">
    <source>
        <dbReference type="EMBL" id="TWX61141.1"/>
    </source>
</evidence>
<comment type="caution">
    <text evidence="5">The sequence shown here is derived from an EMBL/GenBank/DDBJ whole genome shotgun (WGS) entry which is preliminary data.</text>
</comment>
<sequence length="186" mass="20540">MHSKIQLSKEDIRQDKPTRDEYVKQAKIPLVLVLDHVTNSYNIGAFIRLADAFAIQKIIVCGELTISDKKLKKASRNEAKWVDIEYSDSTTASLQTLIDDGYTVFGVELCHQSVDYKDVTYPSACALVLGNERKGVSEAALKLSHHQIHISMFGMGNSLNVSTAGAIVLAECADQIRKKSVSKITI</sequence>
<dbReference type="Proteomes" id="UP000321525">
    <property type="component" value="Unassembled WGS sequence"/>
</dbReference>
<dbReference type="GO" id="GO:0032259">
    <property type="term" value="P:methylation"/>
    <property type="evidence" value="ECO:0007669"/>
    <property type="project" value="UniProtKB-KW"/>
</dbReference>
<dbReference type="GO" id="GO:0003723">
    <property type="term" value="F:RNA binding"/>
    <property type="evidence" value="ECO:0007669"/>
    <property type="project" value="InterPro"/>
</dbReference>
<accession>A0A5C6QCB3</accession>
<dbReference type="GO" id="GO:0008173">
    <property type="term" value="F:RNA methyltransferase activity"/>
    <property type="evidence" value="ECO:0007669"/>
    <property type="project" value="InterPro"/>
</dbReference>
<protein>
    <submittedName>
        <fullName evidence="5">RNA methyltransferase</fullName>
    </submittedName>
</protein>
<evidence type="ECO:0000313" key="7">
    <source>
        <dbReference type="Proteomes" id="UP000321917"/>
    </source>
</evidence>